<keyword evidence="3" id="KW-1185">Reference proteome</keyword>
<gene>
    <name evidence="1" type="ordered locus">MTR_2g437680</name>
</gene>
<dbReference type="EMBL" id="CM001218">
    <property type="protein sequence ID" value="KEH37332.1"/>
    <property type="molecule type" value="Genomic_DNA"/>
</dbReference>
<dbReference type="Proteomes" id="UP000002051">
    <property type="component" value="Chromosome 2"/>
</dbReference>
<name>A0A072V693_MEDTR</name>
<reference evidence="1 3" key="2">
    <citation type="journal article" date="2014" name="BMC Genomics">
        <title>An improved genome release (version Mt4.0) for the model legume Medicago truncatula.</title>
        <authorList>
            <person name="Tang H."/>
            <person name="Krishnakumar V."/>
            <person name="Bidwell S."/>
            <person name="Rosen B."/>
            <person name="Chan A."/>
            <person name="Zhou S."/>
            <person name="Gentzbittel L."/>
            <person name="Childs K.L."/>
            <person name="Yandell M."/>
            <person name="Gundlach H."/>
            <person name="Mayer K.F."/>
            <person name="Schwartz D.C."/>
            <person name="Town C.D."/>
        </authorList>
    </citation>
    <scope>GENOME REANNOTATION</scope>
    <source>
        <strain evidence="1">A17</strain>
        <strain evidence="2 3">cv. Jemalong A17</strain>
    </source>
</reference>
<sequence length="79" mass="8812">MEVNGLGFDPSMTTFGASLIAKKCRSKTRWDEKLMSLRNGVEKDHSKDTGSAISSDESLRKKIMYTSMLKRIISISCHG</sequence>
<organism evidence="1 3">
    <name type="scientific">Medicago truncatula</name>
    <name type="common">Barrel medic</name>
    <name type="synonym">Medicago tribuloides</name>
    <dbReference type="NCBI Taxonomy" id="3880"/>
    <lineage>
        <taxon>Eukaryota</taxon>
        <taxon>Viridiplantae</taxon>
        <taxon>Streptophyta</taxon>
        <taxon>Embryophyta</taxon>
        <taxon>Tracheophyta</taxon>
        <taxon>Spermatophyta</taxon>
        <taxon>Magnoliopsida</taxon>
        <taxon>eudicotyledons</taxon>
        <taxon>Gunneridae</taxon>
        <taxon>Pentapetalae</taxon>
        <taxon>rosids</taxon>
        <taxon>fabids</taxon>
        <taxon>Fabales</taxon>
        <taxon>Fabaceae</taxon>
        <taxon>Papilionoideae</taxon>
        <taxon>50 kb inversion clade</taxon>
        <taxon>NPAAA clade</taxon>
        <taxon>Hologalegina</taxon>
        <taxon>IRL clade</taxon>
        <taxon>Trifolieae</taxon>
        <taxon>Medicago</taxon>
    </lineage>
</organism>
<protein>
    <submittedName>
        <fullName evidence="1 2">Uncharacterized protein</fullName>
    </submittedName>
</protein>
<accession>A0A072V693</accession>
<reference evidence="1 3" key="1">
    <citation type="journal article" date="2011" name="Nature">
        <title>The Medicago genome provides insight into the evolution of rhizobial symbioses.</title>
        <authorList>
            <person name="Young N.D."/>
            <person name="Debelle F."/>
            <person name="Oldroyd G.E."/>
            <person name="Geurts R."/>
            <person name="Cannon S.B."/>
            <person name="Udvardi M.K."/>
            <person name="Benedito V.A."/>
            <person name="Mayer K.F."/>
            <person name="Gouzy J."/>
            <person name="Schoof H."/>
            <person name="Van de Peer Y."/>
            <person name="Proost S."/>
            <person name="Cook D.R."/>
            <person name="Meyers B.C."/>
            <person name="Spannagl M."/>
            <person name="Cheung F."/>
            <person name="De Mita S."/>
            <person name="Krishnakumar V."/>
            <person name="Gundlach H."/>
            <person name="Zhou S."/>
            <person name="Mudge J."/>
            <person name="Bharti A.K."/>
            <person name="Murray J.D."/>
            <person name="Naoumkina M.A."/>
            <person name="Rosen B."/>
            <person name="Silverstein K.A."/>
            <person name="Tang H."/>
            <person name="Rombauts S."/>
            <person name="Zhao P.X."/>
            <person name="Zhou P."/>
            <person name="Barbe V."/>
            <person name="Bardou P."/>
            <person name="Bechner M."/>
            <person name="Bellec A."/>
            <person name="Berger A."/>
            <person name="Berges H."/>
            <person name="Bidwell S."/>
            <person name="Bisseling T."/>
            <person name="Choisne N."/>
            <person name="Couloux A."/>
            <person name="Denny R."/>
            <person name="Deshpande S."/>
            <person name="Dai X."/>
            <person name="Doyle J.J."/>
            <person name="Dudez A.M."/>
            <person name="Farmer A.D."/>
            <person name="Fouteau S."/>
            <person name="Franken C."/>
            <person name="Gibelin C."/>
            <person name="Gish J."/>
            <person name="Goldstein S."/>
            <person name="Gonzalez A.J."/>
            <person name="Green P.J."/>
            <person name="Hallab A."/>
            <person name="Hartog M."/>
            <person name="Hua A."/>
            <person name="Humphray S.J."/>
            <person name="Jeong D.H."/>
            <person name="Jing Y."/>
            <person name="Jocker A."/>
            <person name="Kenton S.M."/>
            <person name="Kim D.J."/>
            <person name="Klee K."/>
            <person name="Lai H."/>
            <person name="Lang C."/>
            <person name="Lin S."/>
            <person name="Macmil S.L."/>
            <person name="Magdelenat G."/>
            <person name="Matthews L."/>
            <person name="McCorrison J."/>
            <person name="Monaghan E.L."/>
            <person name="Mun J.H."/>
            <person name="Najar F.Z."/>
            <person name="Nicholson C."/>
            <person name="Noirot C."/>
            <person name="O'Bleness M."/>
            <person name="Paule C.R."/>
            <person name="Poulain J."/>
            <person name="Prion F."/>
            <person name="Qin B."/>
            <person name="Qu C."/>
            <person name="Retzel E.F."/>
            <person name="Riddle C."/>
            <person name="Sallet E."/>
            <person name="Samain S."/>
            <person name="Samson N."/>
            <person name="Sanders I."/>
            <person name="Saurat O."/>
            <person name="Scarpelli C."/>
            <person name="Schiex T."/>
            <person name="Segurens B."/>
            <person name="Severin A.J."/>
            <person name="Sherrier D.J."/>
            <person name="Shi R."/>
            <person name="Sims S."/>
            <person name="Singer S.R."/>
            <person name="Sinharoy S."/>
            <person name="Sterck L."/>
            <person name="Viollet A."/>
            <person name="Wang B.B."/>
            <person name="Wang K."/>
            <person name="Wang M."/>
            <person name="Wang X."/>
            <person name="Warfsmann J."/>
            <person name="Weissenbach J."/>
            <person name="White D.D."/>
            <person name="White J.D."/>
            <person name="Wiley G.B."/>
            <person name="Wincker P."/>
            <person name="Xing Y."/>
            <person name="Yang L."/>
            <person name="Yao Z."/>
            <person name="Ying F."/>
            <person name="Zhai J."/>
            <person name="Zhou L."/>
            <person name="Zuber A."/>
            <person name="Denarie J."/>
            <person name="Dixon R.A."/>
            <person name="May G.D."/>
            <person name="Schwartz D.C."/>
            <person name="Rogers J."/>
            <person name="Quetier F."/>
            <person name="Town C.D."/>
            <person name="Roe B.A."/>
        </authorList>
    </citation>
    <scope>NUCLEOTIDE SEQUENCE [LARGE SCALE GENOMIC DNA]</scope>
    <source>
        <strain evidence="1">A17</strain>
        <strain evidence="2 3">cv. Jemalong A17</strain>
    </source>
</reference>
<dbReference type="EnsemblPlants" id="KEH37332">
    <property type="protein sequence ID" value="KEH37332"/>
    <property type="gene ID" value="MTR_2g437680"/>
</dbReference>
<reference evidence="2" key="3">
    <citation type="submission" date="2015-04" db="UniProtKB">
        <authorList>
            <consortium name="EnsemblPlants"/>
        </authorList>
    </citation>
    <scope>IDENTIFICATION</scope>
    <source>
        <strain evidence="2">cv. Jemalong A17</strain>
    </source>
</reference>
<evidence type="ECO:0000313" key="3">
    <source>
        <dbReference type="Proteomes" id="UP000002051"/>
    </source>
</evidence>
<dbReference type="AlphaFoldDB" id="A0A072V693"/>
<evidence type="ECO:0000313" key="2">
    <source>
        <dbReference type="EnsemblPlants" id="KEH37332"/>
    </source>
</evidence>
<dbReference type="HOGENOM" id="CLU_2609610_0_0_1"/>
<evidence type="ECO:0000313" key="1">
    <source>
        <dbReference type="EMBL" id="KEH37332.1"/>
    </source>
</evidence>
<proteinExistence type="predicted"/>